<dbReference type="Pfam" id="PF04586">
    <property type="entry name" value="Peptidase_S78"/>
    <property type="match status" value="1"/>
</dbReference>
<dbReference type="NCBIfam" id="TIGR01543">
    <property type="entry name" value="proheadase_HK97"/>
    <property type="match status" value="1"/>
</dbReference>
<evidence type="ECO:0000256" key="1">
    <source>
        <dbReference type="ARBA" id="ARBA00022612"/>
    </source>
</evidence>
<comment type="caution">
    <text evidence="6">The sequence shown here is derived from an EMBL/GenBank/DDBJ whole genome shotgun (WGS) entry which is preliminary data.</text>
</comment>
<name>A0ABY2RST0_9PSEU</name>
<keyword evidence="2 6" id="KW-0645">Protease</keyword>
<evidence type="ECO:0000256" key="2">
    <source>
        <dbReference type="ARBA" id="ARBA00022670"/>
    </source>
</evidence>
<dbReference type="GO" id="GO:0008233">
    <property type="term" value="F:peptidase activity"/>
    <property type="evidence" value="ECO:0007669"/>
    <property type="project" value="UniProtKB-KW"/>
</dbReference>
<dbReference type="InterPro" id="IPR054613">
    <property type="entry name" value="Peptidase_S78_dom"/>
</dbReference>
<keyword evidence="1" id="KW-1188">Viral release from host cell</keyword>
<evidence type="ECO:0000259" key="5">
    <source>
        <dbReference type="Pfam" id="PF04586"/>
    </source>
</evidence>
<evidence type="ECO:0000256" key="3">
    <source>
        <dbReference type="ARBA" id="ARBA00022801"/>
    </source>
</evidence>
<gene>
    <name evidence="6" type="ORF">FCN18_37390</name>
</gene>
<evidence type="ECO:0000256" key="4">
    <source>
        <dbReference type="SAM" id="MobiDB-lite"/>
    </source>
</evidence>
<proteinExistence type="predicted"/>
<evidence type="ECO:0000313" key="6">
    <source>
        <dbReference type="EMBL" id="TKG58890.1"/>
    </source>
</evidence>
<dbReference type="Proteomes" id="UP000309992">
    <property type="component" value="Unassembled WGS sequence"/>
</dbReference>
<feature type="domain" description="Prohead serine protease" evidence="5">
    <location>
        <begin position="15"/>
        <end position="188"/>
    </location>
</feature>
<reference evidence="6 7" key="1">
    <citation type="journal article" date="2015" name="Antonie Van Leeuwenhoek">
        <title>Prauserella endophytica sp. nov., an endophytic actinobacterium isolated from Tamarix taklamakanensis.</title>
        <authorList>
            <person name="Liu J.M."/>
            <person name="Habden X."/>
            <person name="Guo L."/>
            <person name="Tuo L."/>
            <person name="Jiang Z.K."/>
            <person name="Liu S.W."/>
            <person name="Liu X.F."/>
            <person name="Chen L."/>
            <person name="Li R.F."/>
            <person name="Zhang Y.Q."/>
            <person name="Sun C.H."/>
        </authorList>
    </citation>
    <scope>NUCLEOTIDE SEQUENCE [LARGE SCALE GENOMIC DNA]</scope>
    <source>
        <strain evidence="6 7">CGMCC 4.7182</strain>
    </source>
</reference>
<accession>A0ABY2RST0</accession>
<evidence type="ECO:0000313" key="7">
    <source>
        <dbReference type="Proteomes" id="UP000309992"/>
    </source>
</evidence>
<sequence>MSRTKPSRLCYRAVEFRAAEESSDGRTLEGYAAVFDTPTRIDSWEGTFDEVVVKGAFRKSLRERTPVLQFDHGRDVRTGSVPIGSIEELSEDDTGLFVSARLYDNDVVEPIRQAIEGGSIDGMSFRFRVLRDEWRDKDGKLVKDSELLDLLWSPGERGPLQRSIKEVELFELGPVVFPAYEATSVGVRSMLADLDERQRESLVRELLDELRPRVAPPDTPVDEPAPEEEPTRSGKLPPLSEWLTEYRKKQKTS</sequence>
<organism evidence="6 7">
    <name type="scientific">Prauserella endophytica</name>
    <dbReference type="NCBI Taxonomy" id="1592324"/>
    <lineage>
        <taxon>Bacteria</taxon>
        <taxon>Bacillati</taxon>
        <taxon>Actinomycetota</taxon>
        <taxon>Actinomycetes</taxon>
        <taxon>Pseudonocardiales</taxon>
        <taxon>Pseudonocardiaceae</taxon>
        <taxon>Prauserella</taxon>
        <taxon>Prauserella coralliicola group</taxon>
    </lineage>
</organism>
<dbReference type="GO" id="GO:0006508">
    <property type="term" value="P:proteolysis"/>
    <property type="evidence" value="ECO:0007669"/>
    <property type="project" value="UniProtKB-KW"/>
</dbReference>
<feature type="region of interest" description="Disordered" evidence="4">
    <location>
        <begin position="208"/>
        <end position="253"/>
    </location>
</feature>
<keyword evidence="7" id="KW-1185">Reference proteome</keyword>
<dbReference type="EMBL" id="SWMS01000049">
    <property type="protein sequence ID" value="TKG58890.1"/>
    <property type="molecule type" value="Genomic_DNA"/>
</dbReference>
<protein>
    <submittedName>
        <fullName evidence="6">HK97 family phage prohead protease</fullName>
    </submittedName>
</protein>
<dbReference type="InterPro" id="IPR006433">
    <property type="entry name" value="Prohead_protease"/>
</dbReference>
<dbReference type="RefSeq" id="WP_137097419.1">
    <property type="nucleotide sequence ID" value="NZ_SWMS01000049.1"/>
</dbReference>
<keyword evidence="3" id="KW-0378">Hydrolase</keyword>